<dbReference type="Gene3D" id="1.10.10.10">
    <property type="entry name" value="Winged helix-like DNA-binding domain superfamily/Winged helix DNA-binding domain"/>
    <property type="match status" value="1"/>
</dbReference>
<organism evidence="6 7">
    <name type="scientific">Rhodococcus ruber</name>
    <dbReference type="NCBI Taxonomy" id="1830"/>
    <lineage>
        <taxon>Bacteria</taxon>
        <taxon>Bacillati</taxon>
        <taxon>Actinomycetota</taxon>
        <taxon>Actinomycetes</taxon>
        <taxon>Mycobacteriales</taxon>
        <taxon>Nocardiaceae</taxon>
        <taxon>Rhodococcus</taxon>
    </lineage>
</organism>
<dbReference type="PANTHER" id="PTHR23131">
    <property type="entry name" value="ENDORIBONUCLEASE LACTB2"/>
    <property type="match status" value="1"/>
</dbReference>
<keyword evidence="7" id="KW-1185">Reference proteome</keyword>
<evidence type="ECO:0000256" key="2">
    <source>
        <dbReference type="ARBA" id="ARBA00022723"/>
    </source>
</evidence>
<name>A0ABT4MIT6_9NOCA</name>
<dbReference type="Proteomes" id="UP001081071">
    <property type="component" value="Unassembled WGS sequence"/>
</dbReference>
<gene>
    <name evidence="6" type="ORF">O4220_15585</name>
</gene>
<dbReference type="InterPro" id="IPR001018">
    <property type="entry name" value="Beta-lactamase_class-B_CS"/>
</dbReference>
<dbReference type="EMBL" id="JAPWIJ010000006">
    <property type="protein sequence ID" value="MCZ4519935.1"/>
    <property type="molecule type" value="Genomic_DNA"/>
</dbReference>
<dbReference type="Pfam" id="PF00753">
    <property type="entry name" value="Lactamase_B"/>
    <property type="match status" value="1"/>
</dbReference>
<evidence type="ECO:0000259" key="5">
    <source>
        <dbReference type="SMART" id="SM00849"/>
    </source>
</evidence>
<keyword evidence="2" id="KW-0479">Metal-binding</keyword>
<dbReference type="CDD" id="cd16278">
    <property type="entry name" value="metallo-hydrolase-like_MBL-fold"/>
    <property type="match status" value="1"/>
</dbReference>
<evidence type="ECO:0000313" key="7">
    <source>
        <dbReference type="Proteomes" id="UP001081071"/>
    </source>
</evidence>
<keyword evidence="4" id="KW-0862">Zinc</keyword>
<dbReference type="InterPro" id="IPR050662">
    <property type="entry name" value="Sec-metab_biosynth-thioest"/>
</dbReference>
<sequence length="266" mass="28362">MAVSNPQHPAYGLLRQVTPTASVLLADNPGKMTLDGTNTWILRAPGAEECIVVDPGPKDRAHLDAVAASGTVVLTLVTHRHADHTGGVKRFHRTSSAPVRAIGEKFLYGDGATLADGEVIEAAGLRIEVLHTPGHTADSVSFVLDDAILTGDTILGRGTTVLDPKDGSLADYLDSLDRLEAAGAGKTVLPGHGPELPDAAEVARAYRAHRRQRLDQVRAALVEIGENAKPMQVVRHVYSDVDKKLWPAARMSVKTQLAYLRENGSV</sequence>
<evidence type="ECO:0000256" key="4">
    <source>
        <dbReference type="ARBA" id="ARBA00022833"/>
    </source>
</evidence>
<dbReference type="Pfam" id="PF17778">
    <property type="entry name" value="WHD_BLACT"/>
    <property type="match status" value="1"/>
</dbReference>
<dbReference type="PROSITE" id="PS00743">
    <property type="entry name" value="BETA_LACTAMASE_B_1"/>
    <property type="match status" value="1"/>
</dbReference>
<dbReference type="Gene3D" id="3.60.15.10">
    <property type="entry name" value="Ribonuclease Z/Hydroxyacylglutathione hydrolase-like"/>
    <property type="match status" value="1"/>
</dbReference>
<feature type="domain" description="Metallo-beta-lactamase" evidence="5">
    <location>
        <begin position="36"/>
        <end position="192"/>
    </location>
</feature>
<dbReference type="PANTHER" id="PTHR23131:SF0">
    <property type="entry name" value="ENDORIBONUCLEASE LACTB2"/>
    <property type="match status" value="1"/>
</dbReference>
<dbReference type="InterPro" id="IPR041516">
    <property type="entry name" value="LACTB2_WH"/>
</dbReference>
<dbReference type="SMART" id="SM00849">
    <property type="entry name" value="Lactamase_B"/>
    <property type="match status" value="1"/>
</dbReference>
<dbReference type="RefSeq" id="WP_269605733.1">
    <property type="nucleotide sequence ID" value="NZ_JAPWIJ010000006.1"/>
</dbReference>
<dbReference type="SUPFAM" id="SSF56281">
    <property type="entry name" value="Metallo-hydrolase/oxidoreductase"/>
    <property type="match status" value="1"/>
</dbReference>
<proteinExistence type="predicted"/>
<dbReference type="InterPro" id="IPR036388">
    <property type="entry name" value="WH-like_DNA-bd_sf"/>
</dbReference>
<dbReference type="InterPro" id="IPR036866">
    <property type="entry name" value="RibonucZ/Hydroxyglut_hydro"/>
</dbReference>
<reference evidence="6" key="1">
    <citation type="submission" date="2022-12" db="EMBL/GenBank/DDBJ databases">
        <authorList>
            <person name="Krivoruchko A.V."/>
            <person name="Elkin A."/>
        </authorList>
    </citation>
    <scope>NUCLEOTIDE SEQUENCE</scope>
    <source>
        <strain evidence="6">IEGM 1391</strain>
    </source>
</reference>
<evidence type="ECO:0000313" key="6">
    <source>
        <dbReference type="EMBL" id="MCZ4519935.1"/>
    </source>
</evidence>
<protein>
    <submittedName>
        <fullName evidence="6">MBL fold metallo-hydrolase</fullName>
    </submittedName>
</protein>
<keyword evidence="3" id="KW-0378">Hydrolase</keyword>
<evidence type="ECO:0000256" key="1">
    <source>
        <dbReference type="ARBA" id="ARBA00001947"/>
    </source>
</evidence>
<comment type="caution">
    <text evidence="6">The sequence shown here is derived from an EMBL/GenBank/DDBJ whole genome shotgun (WGS) entry which is preliminary data.</text>
</comment>
<dbReference type="InterPro" id="IPR001279">
    <property type="entry name" value="Metallo-B-lactamas"/>
</dbReference>
<comment type="cofactor">
    <cofactor evidence="1">
        <name>Zn(2+)</name>
        <dbReference type="ChEBI" id="CHEBI:29105"/>
    </cofactor>
</comment>
<evidence type="ECO:0000256" key="3">
    <source>
        <dbReference type="ARBA" id="ARBA00022801"/>
    </source>
</evidence>
<accession>A0ABT4MIT6</accession>